<feature type="region of interest" description="Disordered" evidence="1">
    <location>
        <begin position="46"/>
        <end position="89"/>
    </location>
</feature>
<keyword evidence="4" id="KW-1185">Reference proteome</keyword>
<keyword evidence="2" id="KW-0812">Transmembrane</keyword>
<dbReference type="AlphaFoldDB" id="A0AAV4AG72"/>
<gene>
    <name evidence="3" type="ORF">PoB_003316900</name>
</gene>
<evidence type="ECO:0000256" key="1">
    <source>
        <dbReference type="SAM" id="MobiDB-lite"/>
    </source>
</evidence>
<organism evidence="3 4">
    <name type="scientific">Plakobranchus ocellatus</name>
    <dbReference type="NCBI Taxonomy" id="259542"/>
    <lineage>
        <taxon>Eukaryota</taxon>
        <taxon>Metazoa</taxon>
        <taxon>Spiralia</taxon>
        <taxon>Lophotrochozoa</taxon>
        <taxon>Mollusca</taxon>
        <taxon>Gastropoda</taxon>
        <taxon>Heterobranchia</taxon>
        <taxon>Euthyneura</taxon>
        <taxon>Panpulmonata</taxon>
        <taxon>Sacoglossa</taxon>
        <taxon>Placobranchoidea</taxon>
        <taxon>Plakobranchidae</taxon>
        <taxon>Plakobranchus</taxon>
    </lineage>
</organism>
<keyword evidence="2" id="KW-0472">Membrane</keyword>
<evidence type="ECO:0000313" key="4">
    <source>
        <dbReference type="Proteomes" id="UP000735302"/>
    </source>
</evidence>
<proteinExistence type="predicted"/>
<name>A0AAV4AG72_9GAST</name>
<evidence type="ECO:0000256" key="2">
    <source>
        <dbReference type="SAM" id="Phobius"/>
    </source>
</evidence>
<sequence>MKTTSSDTKSSIFNHKATLKTVTYRIFCFLTMITTISITITDPVRCSSNTRDVGENPRPGGSILPLYTRGTNHPSPLRSPWMAIRRREK</sequence>
<evidence type="ECO:0000313" key="3">
    <source>
        <dbReference type="EMBL" id="GFO06664.1"/>
    </source>
</evidence>
<dbReference type="Proteomes" id="UP000735302">
    <property type="component" value="Unassembled WGS sequence"/>
</dbReference>
<comment type="caution">
    <text evidence="3">The sequence shown here is derived from an EMBL/GenBank/DDBJ whole genome shotgun (WGS) entry which is preliminary data.</text>
</comment>
<feature type="transmembrane region" description="Helical" evidence="2">
    <location>
        <begin position="21"/>
        <end position="40"/>
    </location>
</feature>
<accession>A0AAV4AG72</accession>
<dbReference type="EMBL" id="BLXT01003781">
    <property type="protein sequence ID" value="GFO06664.1"/>
    <property type="molecule type" value="Genomic_DNA"/>
</dbReference>
<keyword evidence="2" id="KW-1133">Transmembrane helix</keyword>
<reference evidence="3 4" key="1">
    <citation type="journal article" date="2021" name="Elife">
        <title>Chloroplast acquisition without the gene transfer in kleptoplastic sea slugs, Plakobranchus ocellatus.</title>
        <authorList>
            <person name="Maeda T."/>
            <person name="Takahashi S."/>
            <person name="Yoshida T."/>
            <person name="Shimamura S."/>
            <person name="Takaki Y."/>
            <person name="Nagai Y."/>
            <person name="Toyoda A."/>
            <person name="Suzuki Y."/>
            <person name="Arimoto A."/>
            <person name="Ishii H."/>
            <person name="Satoh N."/>
            <person name="Nishiyama T."/>
            <person name="Hasebe M."/>
            <person name="Maruyama T."/>
            <person name="Minagawa J."/>
            <person name="Obokata J."/>
            <person name="Shigenobu S."/>
        </authorList>
    </citation>
    <scope>NUCLEOTIDE SEQUENCE [LARGE SCALE GENOMIC DNA]</scope>
</reference>
<protein>
    <submittedName>
        <fullName evidence="3">Uncharacterized protein</fullName>
    </submittedName>
</protein>